<accession>A0A1K1TKL8</accession>
<protein>
    <recommendedName>
        <fullName evidence="4">Resolvase/invertase-type recombinase catalytic domain-containing protein</fullName>
    </recommendedName>
</protein>
<name>A0A1K1TKL8_STRAR</name>
<gene>
    <name evidence="2" type="ORF">SAMN02787144_1001151</name>
</gene>
<reference evidence="2 3" key="1">
    <citation type="submission" date="2016-11" db="EMBL/GenBank/DDBJ databases">
        <authorList>
            <person name="Jaros S."/>
            <person name="Januszkiewicz K."/>
            <person name="Wedrychowicz H."/>
        </authorList>
    </citation>
    <scope>NUCLEOTIDE SEQUENCE [LARGE SCALE GENOMIC DNA]</scope>
    <source>
        <strain evidence="2 3">OK807</strain>
    </source>
</reference>
<evidence type="ECO:0000313" key="2">
    <source>
        <dbReference type="EMBL" id="SFX01289.1"/>
    </source>
</evidence>
<sequence length="131" mass="14320">MDCARWLSCHFPQGAERENIRESTLEGLDTASRKGKHGGRPPVITDDMLHTVLRRRANGESVGQIQPDLIIPTGKRKGRNPSVASVYRALAEQAKREAYPEAAERAHADFAALQAGEVPGPRLALLDRASL</sequence>
<feature type="region of interest" description="Disordered" evidence="1">
    <location>
        <begin position="20"/>
        <end position="44"/>
    </location>
</feature>
<dbReference type="AlphaFoldDB" id="A0A1K1TKL8"/>
<proteinExistence type="predicted"/>
<evidence type="ECO:0000256" key="1">
    <source>
        <dbReference type="SAM" id="MobiDB-lite"/>
    </source>
</evidence>
<organism evidence="2 3">
    <name type="scientific">Streptomyces atratus</name>
    <dbReference type="NCBI Taxonomy" id="1893"/>
    <lineage>
        <taxon>Bacteria</taxon>
        <taxon>Bacillati</taxon>
        <taxon>Actinomycetota</taxon>
        <taxon>Actinomycetes</taxon>
        <taxon>Kitasatosporales</taxon>
        <taxon>Streptomycetaceae</taxon>
        <taxon>Streptomyces</taxon>
    </lineage>
</organism>
<dbReference type="STRING" id="1893.SAMN02787144_1001151"/>
<dbReference type="Proteomes" id="UP000181909">
    <property type="component" value="Unassembled WGS sequence"/>
</dbReference>
<evidence type="ECO:0008006" key="4">
    <source>
        <dbReference type="Google" id="ProtNLM"/>
    </source>
</evidence>
<evidence type="ECO:0000313" key="3">
    <source>
        <dbReference type="Proteomes" id="UP000181909"/>
    </source>
</evidence>
<dbReference type="EMBL" id="FPJO01000001">
    <property type="protein sequence ID" value="SFX01289.1"/>
    <property type="molecule type" value="Genomic_DNA"/>
</dbReference>